<evidence type="ECO:0000313" key="2">
    <source>
        <dbReference type="EMBL" id="TPG63352.1"/>
    </source>
</evidence>
<evidence type="ECO:0000256" key="1">
    <source>
        <dbReference type="SAM" id="Phobius"/>
    </source>
</evidence>
<gene>
    <name evidence="2" type="ORF">EAH77_07230</name>
</gene>
<dbReference type="NCBIfam" id="NF041622">
    <property type="entry name" value="KwaA"/>
    <property type="match status" value="1"/>
</dbReference>
<keyword evidence="1" id="KW-0812">Transmembrane</keyword>
<proteinExistence type="predicted"/>
<dbReference type="RefSeq" id="WP_140471153.1">
    <property type="nucleotide sequence ID" value="NZ_RCZD01000003.1"/>
</dbReference>
<dbReference type="OrthoDB" id="1100556at2"/>
<feature type="transmembrane region" description="Helical" evidence="1">
    <location>
        <begin position="121"/>
        <end position="138"/>
    </location>
</feature>
<name>A0A502GPA7_9GAMM</name>
<keyword evidence="3" id="KW-1185">Reference proteome</keyword>
<dbReference type="EMBL" id="RCZD01000003">
    <property type="protein sequence ID" value="TPG63352.1"/>
    <property type="molecule type" value="Genomic_DNA"/>
</dbReference>
<feature type="transmembrane region" description="Helical" evidence="1">
    <location>
        <begin position="53"/>
        <end position="74"/>
    </location>
</feature>
<feature type="transmembrane region" description="Helical" evidence="1">
    <location>
        <begin position="16"/>
        <end position="33"/>
    </location>
</feature>
<organism evidence="2 3">
    <name type="scientific">Ewingella americana</name>
    <dbReference type="NCBI Taxonomy" id="41202"/>
    <lineage>
        <taxon>Bacteria</taxon>
        <taxon>Pseudomonadati</taxon>
        <taxon>Pseudomonadota</taxon>
        <taxon>Gammaproteobacteria</taxon>
        <taxon>Enterobacterales</taxon>
        <taxon>Yersiniaceae</taxon>
        <taxon>Ewingella</taxon>
    </lineage>
</organism>
<keyword evidence="1" id="KW-1133">Transmembrane helix</keyword>
<dbReference type="Proteomes" id="UP000317663">
    <property type="component" value="Unassembled WGS sequence"/>
</dbReference>
<accession>A0A502GPA7</accession>
<protein>
    <submittedName>
        <fullName evidence="2">Uncharacterized protein</fullName>
    </submittedName>
</protein>
<dbReference type="InterPro" id="IPR048118">
    <property type="entry name" value="KwaA"/>
</dbReference>
<comment type="caution">
    <text evidence="2">The sequence shown here is derived from an EMBL/GenBank/DDBJ whole genome shotgun (WGS) entry which is preliminary data.</text>
</comment>
<evidence type="ECO:0000313" key="3">
    <source>
        <dbReference type="Proteomes" id="UP000317663"/>
    </source>
</evidence>
<reference evidence="2 3" key="1">
    <citation type="journal article" date="2019" name="Environ. Microbiol.">
        <title>Species interactions and distinct microbial communities in high Arctic permafrost affected cryosols are associated with the CH4 and CO2 gas fluxes.</title>
        <authorList>
            <person name="Altshuler I."/>
            <person name="Hamel J."/>
            <person name="Turney S."/>
            <person name="Magnuson E."/>
            <person name="Levesque R."/>
            <person name="Greer C."/>
            <person name="Whyte L.G."/>
        </authorList>
    </citation>
    <scope>NUCLEOTIDE SEQUENCE [LARGE SCALE GENOMIC DNA]</scope>
    <source>
        <strain evidence="2 3">E4</strain>
    </source>
</reference>
<dbReference type="AlphaFoldDB" id="A0A502GPA7"/>
<keyword evidence="1" id="KW-0472">Membrane</keyword>
<sequence>MDADNKKHREQTRRKIDLYILSLAILFGFFIFITCKVPMCFSSTCEYIGSWELLKTNIVPAICILLLLYCRFAYSRFKKDTRRSVELPFEIMKIEKINYEHLTFLATYIIPLITFDFEKERYVFVLGALLIIMGIIYIKTDLFYANPSLALLGFNIYKVNVKLSEDKVKEGVVIITRRKLEEKQMVSYIKLDDRVYYSGN</sequence>